<dbReference type="PANTHER" id="PTHR41339">
    <property type="entry name" value="LIPL48"/>
    <property type="match status" value="1"/>
</dbReference>
<evidence type="ECO:0000313" key="3">
    <source>
        <dbReference type="Proteomes" id="UP001207654"/>
    </source>
</evidence>
<dbReference type="InterPro" id="IPR011050">
    <property type="entry name" value="Pectin_lyase_fold/virulence"/>
</dbReference>
<evidence type="ECO:0000313" key="2">
    <source>
        <dbReference type="EMBL" id="MCY1073261.1"/>
    </source>
</evidence>
<dbReference type="PANTHER" id="PTHR41339:SF1">
    <property type="entry name" value="SECRETED PROTEIN"/>
    <property type="match status" value="1"/>
</dbReference>
<dbReference type="RefSeq" id="WP_267532274.1">
    <property type="nucleotide sequence ID" value="NZ_JAPNKA010000001.1"/>
</dbReference>
<comment type="caution">
    <text evidence="2">The sequence shown here is derived from an EMBL/GenBank/DDBJ whole genome shotgun (WGS) entry which is preliminary data.</text>
</comment>
<evidence type="ECO:0008006" key="4">
    <source>
        <dbReference type="Google" id="ProtNLM"/>
    </source>
</evidence>
<feature type="signal peptide" evidence="1">
    <location>
        <begin position="1"/>
        <end position="20"/>
    </location>
</feature>
<reference evidence="2 3" key="1">
    <citation type="submission" date="2022-11" db="EMBL/GenBank/DDBJ databases">
        <title>Minimal conservation of predation-associated metabolite biosynthetic gene clusters underscores biosynthetic potential of Myxococcota including descriptions for ten novel species: Archangium lansinium sp. nov., Myxococcus landrumus sp. nov., Nannocystis bai.</title>
        <authorList>
            <person name="Ahearne A."/>
            <person name="Stevens C."/>
            <person name="Phillips K."/>
        </authorList>
    </citation>
    <scope>NUCLEOTIDE SEQUENCE [LARGE SCALE GENOMIC DNA]</scope>
    <source>
        <strain evidence="2 3">MIWBW</strain>
    </source>
</reference>
<gene>
    <name evidence="2" type="ORF">OV287_02085</name>
</gene>
<evidence type="ECO:0000256" key="1">
    <source>
        <dbReference type="SAM" id="SignalP"/>
    </source>
</evidence>
<organism evidence="2 3">
    <name type="scientific">Archangium lansingense</name>
    <dbReference type="NCBI Taxonomy" id="2995310"/>
    <lineage>
        <taxon>Bacteria</taxon>
        <taxon>Pseudomonadati</taxon>
        <taxon>Myxococcota</taxon>
        <taxon>Myxococcia</taxon>
        <taxon>Myxococcales</taxon>
        <taxon>Cystobacterineae</taxon>
        <taxon>Archangiaceae</taxon>
        <taxon>Archangium</taxon>
    </lineage>
</organism>
<feature type="chain" id="PRO_5045996772" description="Lipoprotein" evidence="1">
    <location>
        <begin position="21"/>
        <end position="447"/>
    </location>
</feature>
<name>A0ABT3ZV91_9BACT</name>
<dbReference type="SUPFAM" id="SSF51126">
    <property type="entry name" value="Pectin lyase-like"/>
    <property type="match status" value="1"/>
</dbReference>
<dbReference type="Proteomes" id="UP001207654">
    <property type="component" value="Unassembled WGS sequence"/>
</dbReference>
<protein>
    <recommendedName>
        <fullName evidence="4">Lipoprotein</fullName>
    </recommendedName>
</protein>
<accession>A0ABT3ZV91</accession>
<sequence>MKMSLKMALLSGLAACNLTACDPDDGNPDPDPTPTGERIEVSAKISADTTWTANNVYVLKDHIFVESGTLTIEAGTRIEGTGRSSLVVTTGGKLNAVGTKEKPIVFTAPTDAGKRLPGAWGGVVMLGKAPINVSSGNAQIEGFPATQPGIVYGGNDEAHNCGTLKYARIEFAGFKLTDNNELNGLTLGGCGTGTQVDYVQVHKGADDGVEMFGGTANLKHILITQPDDDGLDWDTGYRGKVQFLIVQQNADVGNMAFESDNNAQQAATAVPLSQPEVWNVTLIGSNADPTKAGKLQGGMHLKNGTGGKLNNVIIAHFADLAVDIDKTSTVTRYDNGELFIKNSIFWDNKNVADGNTLGADGTDNDGAFDEGSKLLESATGNRIADPMLTAALNLDAPNFAPKAGSSALDAAKAGSPTNDGFFDTTAKFVGAVGTEDWTAGWTAFPKE</sequence>
<keyword evidence="3" id="KW-1185">Reference proteome</keyword>
<dbReference type="EMBL" id="JAPNKA010000001">
    <property type="protein sequence ID" value="MCY1073261.1"/>
    <property type="molecule type" value="Genomic_DNA"/>
</dbReference>
<proteinExistence type="predicted"/>
<keyword evidence="1" id="KW-0732">Signal</keyword>